<evidence type="ECO:0000313" key="2">
    <source>
        <dbReference type="Proteomes" id="UP001079535"/>
    </source>
</evidence>
<comment type="caution">
    <text evidence="1">The sequence shown here is derived from an EMBL/GenBank/DDBJ whole genome shotgun (WGS) entry which is preliminary data.</text>
</comment>
<accession>A0A9Q4EYK3</accession>
<name>A0A9Q4EYK3_MEDGN</name>
<sequence>MSTNMFEIAARNKFRFPFKGMISTEDLWDLSVENLDNVFKTLNSEMKKTKEESLLSTKSKDDEVLELKIKIVKHIVTVKQEEKEAREKKFLDRERNQKIMSIIAAKQDEQLHNMSVEELQKLLVE</sequence>
<dbReference type="Proteomes" id="UP001079535">
    <property type="component" value="Unassembled WGS sequence"/>
</dbReference>
<evidence type="ECO:0000313" key="1">
    <source>
        <dbReference type="EMBL" id="MCZ0666614.1"/>
    </source>
</evidence>
<dbReference type="RefSeq" id="WP_009245501.1">
    <property type="nucleotide sequence ID" value="NZ_CABKQB010000010.1"/>
</dbReference>
<dbReference type="AlphaFoldDB" id="A0A9Q4EYK3"/>
<protein>
    <submittedName>
        <fullName evidence="1">Uncharacterized protein</fullName>
    </submittedName>
</protein>
<organism evidence="1 2">
    <name type="scientific">Mediterraneibacter gnavus</name>
    <name type="common">Ruminococcus gnavus</name>
    <dbReference type="NCBI Taxonomy" id="33038"/>
    <lineage>
        <taxon>Bacteria</taxon>
        <taxon>Bacillati</taxon>
        <taxon>Bacillota</taxon>
        <taxon>Clostridia</taxon>
        <taxon>Lachnospirales</taxon>
        <taxon>Lachnospiraceae</taxon>
        <taxon>Mediterraneibacter</taxon>
    </lineage>
</organism>
<reference evidence="1" key="1">
    <citation type="submission" date="2022-11" db="EMBL/GenBank/DDBJ databases">
        <title>Temperate bacteriophages infecting mucin-degrading bacterium Ruminococcus gnavus from the human gut.</title>
        <authorList>
            <person name="Buttimer C."/>
        </authorList>
    </citation>
    <scope>NUCLEOTIDE SEQUENCE</scope>
    <source>
        <strain evidence="1">CCUG 49994</strain>
    </source>
</reference>
<dbReference type="EMBL" id="JAPRAY010000003">
    <property type="protein sequence ID" value="MCZ0666614.1"/>
    <property type="molecule type" value="Genomic_DNA"/>
</dbReference>
<proteinExistence type="predicted"/>
<gene>
    <name evidence="1" type="ORF">OZZ17_03560</name>
</gene>